<evidence type="ECO:0000256" key="5">
    <source>
        <dbReference type="ARBA" id="ARBA00023134"/>
    </source>
</evidence>
<dbReference type="PANTHER" id="PTHR43134">
    <property type="entry name" value="SIGNAL RECOGNITION PARTICLE RECEPTOR SUBUNIT ALPHA"/>
    <property type="match status" value="1"/>
</dbReference>
<dbReference type="NCBIfam" id="TIGR00064">
    <property type="entry name" value="ftsY"/>
    <property type="match status" value="1"/>
</dbReference>
<keyword evidence="2 9" id="KW-0963">Cytoplasm</keyword>
<dbReference type="Gene3D" id="1.20.120.140">
    <property type="entry name" value="Signal recognition particle SRP54, nucleotide-binding domain"/>
    <property type="match status" value="1"/>
</dbReference>
<evidence type="ECO:0000256" key="4">
    <source>
        <dbReference type="ARBA" id="ARBA00022801"/>
    </source>
</evidence>
<feature type="binding site" evidence="9">
    <location>
        <begin position="152"/>
        <end position="159"/>
    </location>
    <ligand>
        <name>GTP</name>
        <dbReference type="ChEBI" id="CHEBI:37565"/>
    </ligand>
</feature>
<dbReference type="SUPFAM" id="SSF52540">
    <property type="entry name" value="P-loop containing nucleoside triphosphate hydrolases"/>
    <property type="match status" value="1"/>
</dbReference>
<dbReference type="InterPro" id="IPR000897">
    <property type="entry name" value="SRP54_GTPase_dom"/>
</dbReference>
<proteinExistence type="inferred from homology"/>
<keyword evidence="1 9" id="KW-1003">Cell membrane</keyword>
<keyword evidence="5 9" id="KW-0342">GTP-binding</keyword>
<protein>
    <recommendedName>
        <fullName evidence="9">Signal recognition particle receptor FtsY</fullName>
        <shortName evidence="9">SRP receptor</shortName>
        <ecNumber evidence="9">3.6.5.4</ecNumber>
    </recommendedName>
</protein>
<evidence type="ECO:0000313" key="15">
    <source>
        <dbReference type="Proteomes" id="UP000252477"/>
    </source>
</evidence>
<feature type="domain" description="SRP54-type proteins GTP-binding" evidence="12">
    <location>
        <begin position="145"/>
        <end position="347"/>
    </location>
</feature>
<comment type="subcellular location">
    <subcellularLocation>
        <location evidence="9">Cell membrane</location>
        <topology evidence="9">Peripheral membrane protein</topology>
        <orientation evidence="9">Cytoplasmic side</orientation>
    </subcellularLocation>
    <subcellularLocation>
        <location evidence="9">Cytoplasm</location>
    </subcellularLocation>
</comment>
<dbReference type="SMART" id="SM00382">
    <property type="entry name" value="AAA"/>
    <property type="match status" value="1"/>
</dbReference>
<evidence type="ECO:0000256" key="9">
    <source>
        <dbReference type="HAMAP-Rule" id="MF_00920"/>
    </source>
</evidence>
<dbReference type="HAMAP" id="MF_00920">
    <property type="entry name" value="FtsY"/>
    <property type="match status" value="1"/>
</dbReference>
<feature type="coiled-coil region" evidence="10">
    <location>
        <begin position="12"/>
        <end position="82"/>
    </location>
</feature>
<organism evidence="14 15">
    <name type="scientific">[Mycoplasma] phocae</name>
    <dbReference type="NCBI Taxonomy" id="142651"/>
    <lineage>
        <taxon>Bacteria</taxon>
        <taxon>Bacillati</taxon>
        <taxon>Mycoplasmatota</taxon>
        <taxon>Mycoplasmoidales</taxon>
        <taxon>Metamycoplasmataceae</taxon>
        <taxon>Metamycoplasma</taxon>
    </lineage>
</organism>
<evidence type="ECO:0000313" key="14">
    <source>
        <dbReference type="EMBL" id="AXE61027.1"/>
    </source>
</evidence>
<evidence type="ECO:0000256" key="1">
    <source>
        <dbReference type="ARBA" id="ARBA00022475"/>
    </source>
</evidence>
<keyword evidence="7 9" id="KW-0675">Receptor</keyword>
<dbReference type="InterPro" id="IPR004390">
    <property type="entry name" value="SR_rcpt_FtsY"/>
</dbReference>
<dbReference type="SMART" id="SM00962">
    <property type="entry name" value="SRP54"/>
    <property type="match status" value="1"/>
</dbReference>
<evidence type="ECO:0000256" key="10">
    <source>
        <dbReference type="SAM" id="Coils"/>
    </source>
</evidence>
<keyword evidence="6 9" id="KW-0472">Membrane</keyword>
<reference evidence="14 15" key="1">
    <citation type="submission" date="2018-05" db="EMBL/GenBank/DDBJ databases">
        <title>Annotation of the Mycoplasma phocidae genome.</title>
        <authorList>
            <person name="Brown D.R."/>
            <person name="Kutish G.F."/>
            <person name="Frasca S.Jr."/>
        </authorList>
    </citation>
    <scope>NUCLEOTIDE SEQUENCE [LARGE SCALE GENOMIC DNA]</scope>
    <source>
        <strain evidence="14 15">105</strain>
    </source>
</reference>
<dbReference type="Pfam" id="PF00448">
    <property type="entry name" value="SRP54"/>
    <property type="match status" value="1"/>
</dbReference>
<dbReference type="GO" id="GO:0005886">
    <property type="term" value="C:plasma membrane"/>
    <property type="evidence" value="ECO:0007669"/>
    <property type="project" value="UniProtKB-SubCell"/>
</dbReference>
<keyword evidence="3 9" id="KW-0547">Nucleotide-binding</keyword>
<dbReference type="InterPro" id="IPR027417">
    <property type="entry name" value="P-loop_NTPase"/>
</dbReference>
<keyword evidence="10" id="KW-0175">Coiled coil</keyword>
<dbReference type="InterPro" id="IPR042101">
    <property type="entry name" value="SRP54_N_sf"/>
</dbReference>
<dbReference type="FunFam" id="3.40.50.300:FF:000053">
    <property type="entry name" value="Signal recognition particle receptor FtsY"/>
    <property type="match status" value="1"/>
</dbReference>
<dbReference type="Pfam" id="PF02881">
    <property type="entry name" value="SRP54_N"/>
    <property type="match status" value="1"/>
</dbReference>
<evidence type="ECO:0000259" key="12">
    <source>
        <dbReference type="SMART" id="SM00962"/>
    </source>
</evidence>
<dbReference type="GO" id="GO:0005047">
    <property type="term" value="F:signal recognition particle binding"/>
    <property type="evidence" value="ECO:0007669"/>
    <property type="project" value="TreeGrafter"/>
</dbReference>
<feature type="binding site" evidence="9">
    <location>
        <begin position="235"/>
        <end position="239"/>
    </location>
    <ligand>
        <name>GTP</name>
        <dbReference type="ChEBI" id="CHEBI:37565"/>
    </ligand>
</feature>
<dbReference type="RefSeq" id="WP_114191121.1">
    <property type="nucleotide sequence ID" value="NZ_CP029295.1"/>
</dbReference>
<comment type="function">
    <text evidence="9">Involved in targeting and insertion of nascent membrane proteins into the cytoplasmic membrane. Acts as a receptor for the complex formed by the signal recognition particle (SRP) and the ribosome-nascent chain (RNC).</text>
</comment>
<keyword evidence="15" id="KW-1185">Reference proteome</keyword>
<dbReference type="GO" id="GO:0005525">
    <property type="term" value="F:GTP binding"/>
    <property type="evidence" value="ECO:0007669"/>
    <property type="project" value="UniProtKB-UniRule"/>
</dbReference>
<feature type="binding site" evidence="9">
    <location>
        <begin position="299"/>
        <end position="302"/>
    </location>
    <ligand>
        <name>GTP</name>
        <dbReference type="ChEBI" id="CHEBI:37565"/>
    </ligand>
</feature>
<dbReference type="PANTHER" id="PTHR43134:SF1">
    <property type="entry name" value="SIGNAL RECOGNITION PARTICLE RECEPTOR SUBUNIT ALPHA"/>
    <property type="match status" value="1"/>
</dbReference>
<accession>A0A2Z5IQY3</accession>
<keyword evidence="4 9" id="KW-0378">Hydrolase</keyword>
<evidence type="ECO:0000256" key="6">
    <source>
        <dbReference type="ARBA" id="ARBA00023136"/>
    </source>
</evidence>
<evidence type="ECO:0000256" key="2">
    <source>
        <dbReference type="ARBA" id="ARBA00022490"/>
    </source>
</evidence>
<dbReference type="SUPFAM" id="SSF47364">
    <property type="entry name" value="Domain of the SRP/SRP receptor G-proteins"/>
    <property type="match status" value="1"/>
</dbReference>
<comment type="similarity">
    <text evidence="9">Belongs to the GTP-binding SRP family. FtsY subfamily.</text>
</comment>
<dbReference type="EMBL" id="CP029295">
    <property type="protein sequence ID" value="AXE61027.1"/>
    <property type="molecule type" value="Genomic_DNA"/>
</dbReference>
<dbReference type="OrthoDB" id="9804720at2"/>
<dbReference type="InterPro" id="IPR013822">
    <property type="entry name" value="Signal_recog_particl_SRP54_hlx"/>
</dbReference>
<feature type="domain" description="AAA+ ATPase" evidence="11">
    <location>
        <begin position="144"/>
        <end position="325"/>
    </location>
</feature>
<dbReference type="InterPro" id="IPR003593">
    <property type="entry name" value="AAA+_ATPase"/>
</dbReference>
<feature type="domain" description="Signal recognition particle SRP54 helical bundle" evidence="13">
    <location>
        <begin position="47"/>
        <end position="128"/>
    </location>
</feature>
<comment type="subunit">
    <text evidence="9">Part of the signal recognition particle protein translocation system, which is composed of SRP and FtsY.</text>
</comment>
<evidence type="ECO:0000256" key="3">
    <source>
        <dbReference type="ARBA" id="ARBA00022741"/>
    </source>
</evidence>
<dbReference type="GO" id="GO:0006614">
    <property type="term" value="P:SRP-dependent cotranslational protein targeting to membrane"/>
    <property type="evidence" value="ECO:0007669"/>
    <property type="project" value="InterPro"/>
</dbReference>
<dbReference type="KEGG" id="mpho:DA803_02950"/>
<evidence type="ECO:0000259" key="11">
    <source>
        <dbReference type="SMART" id="SM00382"/>
    </source>
</evidence>
<dbReference type="AlphaFoldDB" id="A0A2Z5IQY3"/>
<sequence length="351" mass="38971">MGFWSNLKDKLFGTKEERIAKKQAKIEAKEQKKLDKELKKSKKLDTYIAGLSKSNSSFTESIKQLQNKYNVINEEFFEELEEILIMSDISIKLVQIIINECKKEVKNENISDPKLISEIIADKLFTIYTSNSIIDTSLNVEKGRLNVILVVGVNGSGKTTSISKIANKLIHEENKVLIAAADTFRAAAVEQLEIWANRVGADIIKPNENEKDPASVVYRAIEKAQIEKYDVLIIDTAGRLQNKVNLMSELAKLNKVLSNKIPDAPHESLLVLDATTGQNGIVQAKVFGEATPLTGIILTKMDGTSKGGIILTIKDELNLAVKYVGLGEQVNDLAEFDLESYIYGLMKGLIE</sequence>
<dbReference type="SMART" id="SM00963">
    <property type="entry name" value="SRP54_N"/>
    <property type="match status" value="1"/>
</dbReference>
<dbReference type="InterPro" id="IPR036225">
    <property type="entry name" value="SRP/SRP_N"/>
</dbReference>
<evidence type="ECO:0000256" key="8">
    <source>
        <dbReference type="ARBA" id="ARBA00048027"/>
    </source>
</evidence>
<evidence type="ECO:0000256" key="7">
    <source>
        <dbReference type="ARBA" id="ARBA00023170"/>
    </source>
</evidence>
<name>A0A2Z5IQY3_9BACT</name>
<dbReference type="GO" id="GO:0003924">
    <property type="term" value="F:GTPase activity"/>
    <property type="evidence" value="ECO:0007669"/>
    <property type="project" value="UniProtKB-UniRule"/>
</dbReference>
<dbReference type="EC" id="3.6.5.4" evidence="9"/>
<dbReference type="GO" id="GO:0005737">
    <property type="term" value="C:cytoplasm"/>
    <property type="evidence" value="ECO:0007669"/>
    <property type="project" value="UniProtKB-SubCell"/>
</dbReference>
<dbReference type="Proteomes" id="UP000252477">
    <property type="component" value="Chromosome"/>
</dbReference>
<comment type="catalytic activity">
    <reaction evidence="8 9">
        <text>GTP + H2O = GDP + phosphate + H(+)</text>
        <dbReference type="Rhea" id="RHEA:19669"/>
        <dbReference type="ChEBI" id="CHEBI:15377"/>
        <dbReference type="ChEBI" id="CHEBI:15378"/>
        <dbReference type="ChEBI" id="CHEBI:37565"/>
        <dbReference type="ChEBI" id="CHEBI:43474"/>
        <dbReference type="ChEBI" id="CHEBI:58189"/>
        <dbReference type="EC" id="3.6.5.4"/>
    </reaction>
</comment>
<evidence type="ECO:0000259" key="13">
    <source>
        <dbReference type="SMART" id="SM00963"/>
    </source>
</evidence>
<dbReference type="Gene3D" id="3.40.50.300">
    <property type="entry name" value="P-loop containing nucleotide triphosphate hydrolases"/>
    <property type="match status" value="1"/>
</dbReference>
<gene>
    <name evidence="9" type="primary">ftsY</name>
    <name evidence="14" type="ORF">DA803_02950</name>
</gene>